<organism evidence="1 2">
    <name type="scientific">Roseibium album</name>
    <dbReference type="NCBI Taxonomy" id="311410"/>
    <lineage>
        <taxon>Bacteria</taxon>
        <taxon>Pseudomonadati</taxon>
        <taxon>Pseudomonadota</taxon>
        <taxon>Alphaproteobacteria</taxon>
        <taxon>Hyphomicrobiales</taxon>
        <taxon>Stappiaceae</taxon>
        <taxon>Roseibium</taxon>
    </lineage>
</organism>
<name>A0A0M7AZV1_9HYPH</name>
<accession>A0A0M7AZV1</accession>
<dbReference type="RefSeq" id="WP_055391662.1">
    <property type="nucleotide sequence ID" value="NZ_CXWA01000017.1"/>
</dbReference>
<gene>
    <name evidence="1" type="ORF">LA5096_01987</name>
</gene>
<evidence type="ECO:0000313" key="2">
    <source>
        <dbReference type="Proteomes" id="UP000049983"/>
    </source>
</evidence>
<keyword evidence="2" id="KW-1185">Reference proteome</keyword>
<dbReference type="GeneID" id="97669387"/>
<dbReference type="Proteomes" id="UP000049983">
    <property type="component" value="Unassembled WGS sequence"/>
</dbReference>
<sequence>MSIKRLLLVSFAAAFVVGIIYIVKNFAGFLPWLPLALALYFSGGEAPSETAVNRGIYYRVTTQYLVDNIEPLNFDVVVTCETNRPKEVFSKNLIVPSLFLKRTKDNHAVLMSLPYFCTTIKDRYLGQRLGAFDGSFLPLTIWFQDADNLEMGLGYTSNHSYKNTAARLTVLSSSVRYASREEFEDWYSANRNDNLIISKDDSPALKIHPVLREYKDLPFSNRCYGIGFASLNREGQKLLDAFWPRGRPEFWTDANLTNQKRAELNERIEKSSEVKLQAFGNASARIIEYEKKFDWQNASSTWDIVGRNKSKLSNYLSYRFLPTEHYPLFVKDDLLVPESGQGILHRVFDLNYRSDLKGFAACYLGLVDARREGLDNLEVSSQLNVNGKLVINSNDLYAFDNYLIRKDKSIGSAIYFSFSRGFIFEQE</sequence>
<dbReference type="STRING" id="311410.LA5095_06026"/>
<dbReference type="OrthoDB" id="8073068at2"/>
<dbReference type="EMBL" id="CXWC01000005">
    <property type="protein sequence ID" value="CTQ69036.1"/>
    <property type="molecule type" value="Genomic_DNA"/>
</dbReference>
<dbReference type="AlphaFoldDB" id="A0A0M7AZV1"/>
<proteinExistence type="predicted"/>
<protein>
    <submittedName>
        <fullName evidence="1">Uncharacterized protein</fullName>
    </submittedName>
</protein>
<reference evidence="2" key="1">
    <citation type="submission" date="2015-07" db="EMBL/GenBank/DDBJ databases">
        <authorList>
            <person name="Rodrigo-Torres Lidia"/>
            <person name="Arahal R.David."/>
        </authorList>
    </citation>
    <scope>NUCLEOTIDE SEQUENCE [LARGE SCALE GENOMIC DNA]</scope>
    <source>
        <strain evidence="2">CECT 5096</strain>
    </source>
</reference>
<evidence type="ECO:0000313" key="1">
    <source>
        <dbReference type="EMBL" id="CTQ69036.1"/>
    </source>
</evidence>